<feature type="non-terminal residue" evidence="2">
    <location>
        <position position="1"/>
    </location>
</feature>
<comment type="caution">
    <text evidence="2">The sequence shown here is derived from an EMBL/GenBank/DDBJ whole genome shotgun (WGS) entry which is preliminary data.</text>
</comment>
<dbReference type="Proteomes" id="UP001303647">
    <property type="component" value="Unassembled WGS sequence"/>
</dbReference>
<dbReference type="AlphaFoldDB" id="A0AAN7CV18"/>
<reference evidence="2" key="1">
    <citation type="journal article" date="2023" name="Mol. Phylogenet. Evol.">
        <title>Genome-scale phylogeny and comparative genomics of the fungal order Sordariales.</title>
        <authorList>
            <person name="Hensen N."/>
            <person name="Bonometti L."/>
            <person name="Westerberg I."/>
            <person name="Brannstrom I.O."/>
            <person name="Guillou S."/>
            <person name="Cros-Aarteil S."/>
            <person name="Calhoun S."/>
            <person name="Haridas S."/>
            <person name="Kuo A."/>
            <person name="Mondo S."/>
            <person name="Pangilinan J."/>
            <person name="Riley R."/>
            <person name="LaButti K."/>
            <person name="Andreopoulos B."/>
            <person name="Lipzen A."/>
            <person name="Chen C."/>
            <person name="Yan M."/>
            <person name="Daum C."/>
            <person name="Ng V."/>
            <person name="Clum A."/>
            <person name="Steindorff A."/>
            <person name="Ohm R.A."/>
            <person name="Martin F."/>
            <person name="Silar P."/>
            <person name="Natvig D.O."/>
            <person name="Lalanne C."/>
            <person name="Gautier V."/>
            <person name="Ament-Velasquez S.L."/>
            <person name="Kruys A."/>
            <person name="Hutchinson M.I."/>
            <person name="Powell A.J."/>
            <person name="Barry K."/>
            <person name="Miller A.N."/>
            <person name="Grigoriev I.V."/>
            <person name="Debuchy R."/>
            <person name="Gladieux P."/>
            <person name="Hiltunen Thoren M."/>
            <person name="Johannesson H."/>
        </authorList>
    </citation>
    <scope>NUCLEOTIDE SEQUENCE</scope>
    <source>
        <strain evidence="2">CBS 359.72</strain>
    </source>
</reference>
<reference evidence="2" key="2">
    <citation type="submission" date="2023-05" db="EMBL/GenBank/DDBJ databases">
        <authorList>
            <consortium name="Lawrence Berkeley National Laboratory"/>
            <person name="Steindorff A."/>
            <person name="Hensen N."/>
            <person name="Bonometti L."/>
            <person name="Westerberg I."/>
            <person name="Brannstrom I.O."/>
            <person name="Guillou S."/>
            <person name="Cros-Aarteil S."/>
            <person name="Calhoun S."/>
            <person name="Haridas S."/>
            <person name="Kuo A."/>
            <person name="Mondo S."/>
            <person name="Pangilinan J."/>
            <person name="Riley R."/>
            <person name="Labutti K."/>
            <person name="Andreopoulos B."/>
            <person name="Lipzen A."/>
            <person name="Chen C."/>
            <person name="Yanf M."/>
            <person name="Daum C."/>
            <person name="Ng V."/>
            <person name="Clum A."/>
            <person name="Ohm R."/>
            <person name="Martin F."/>
            <person name="Silar P."/>
            <person name="Natvig D."/>
            <person name="Lalanne C."/>
            <person name="Gautier V."/>
            <person name="Ament-Velasquez S.L."/>
            <person name="Kruys A."/>
            <person name="Hutchinson M.I."/>
            <person name="Powell A.J."/>
            <person name="Barry K."/>
            <person name="Miller A.N."/>
            <person name="Grigoriev I.V."/>
            <person name="Debuchy R."/>
            <person name="Gladieux P."/>
            <person name="Thoren M.H."/>
            <person name="Johannesson H."/>
        </authorList>
    </citation>
    <scope>NUCLEOTIDE SEQUENCE</scope>
    <source>
        <strain evidence="2">CBS 359.72</strain>
    </source>
</reference>
<organism evidence="2 3">
    <name type="scientific">Corynascus novoguineensis</name>
    <dbReference type="NCBI Taxonomy" id="1126955"/>
    <lineage>
        <taxon>Eukaryota</taxon>
        <taxon>Fungi</taxon>
        <taxon>Dikarya</taxon>
        <taxon>Ascomycota</taxon>
        <taxon>Pezizomycotina</taxon>
        <taxon>Sordariomycetes</taxon>
        <taxon>Sordariomycetidae</taxon>
        <taxon>Sordariales</taxon>
        <taxon>Chaetomiaceae</taxon>
        <taxon>Corynascus</taxon>
    </lineage>
</organism>
<proteinExistence type="predicted"/>
<keyword evidence="3" id="KW-1185">Reference proteome</keyword>
<evidence type="ECO:0000256" key="1">
    <source>
        <dbReference type="SAM" id="MobiDB-lite"/>
    </source>
</evidence>
<feature type="region of interest" description="Disordered" evidence="1">
    <location>
        <begin position="39"/>
        <end position="59"/>
    </location>
</feature>
<sequence>RLSTPSPEGSWTEPPKFRLATTSACICCGATNCASPLPSHRVPTHHSSRLGAHPAQSRVQSDLSLAAPLDLTKIGALKL</sequence>
<evidence type="ECO:0000313" key="2">
    <source>
        <dbReference type="EMBL" id="KAK4247418.1"/>
    </source>
</evidence>
<dbReference type="EMBL" id="MU857654">
    <property type="protein sequence ID" value="KAK4247418.1"/>
    <property type="molecule type" value="Genomic_DNA"/>
</dbReference>
<protein>
    <submittedName>
        <fullName evidence="2">Uncharacterized protein</fullName>
    </submittedName>
</protein>
<evidence type="ECO:0000313" key="3">
    <source>
        <dbReference type="Proteomes" id="UP001303647"/>
    </source>
</evidence>
<gene>
    <name evidence="2" type="ORF">C7999DRAFT_14539</name>
</gene>
<name>A0AAN7CV18_9PEZI</name>
<accession>A0AAN7CV18</accession>